<dbReference type="PANTHER" id="PTHR30296">
    <property type="entry name" value="UNCHARACTERIZED PROTEIN YKGE"/>
    <property type="match status" value="1"/>
</dbReference>
<accession>A0A511UXJ4</accession>
<comment type="caution">
    <text evidence="3">The sequence shown here is derived from an EMBL/GenBank/DDBJ whole genome shotgun (WGS) entry which is preliminary data.</text>
</comment>
<sequence length="239" mass="26681">MKVSLFITCMCDIFSPHVGKHTVELLERFGCEVDFPSQQTCCGQPAFNSGYLTESKVAMKQMMRAFKDAEYVVGPSGSCVGMIREYPKIFAHDPEWREEAEKLASKSYEITQFLVNVLGVKDVGSTFEGKVTYHPSCHMTRILGVKNEPITLLKHIKGIELKELPIKEDCCGFGGTFAVKNSVISSEMASEKSEHVSETEAEYLVGGDMACLMNIGGRMQREGKKVKTLHITEILNHRE</sequence>
<dbReference type="Proteomes" id="UP000321491">
    <property type="component" value="Unassembled WGS sequence"/>
</dbReference>
<name>A0A511UXJ4_9BACI</name>
<feature type="domain" description="Cysteine-rich" evidence="2">
    <location>
        <begin position="131"/>
        <end position="215"/>
    </location>
</feature>
<dbReference type="InterPro" id="IPR022822">
    <property type="entry name" value="LutA"/>
</dbReference>
<proteinExistence type="inferred from homology"/>
<dbReference type="GO" id="GO:0006089">
    <property type="term" value="P:lactate metabolic process"/>
    <property type="evidence" value="ECO:0007669"/>
    <property type="project" value="UniProtKB-UniRule"/>
</dbReference>
<dbReference type="Pfam" id="PF02754">
    <property type="entry name" value="CCG"/>
    <property type="match status" value="2"/>
</dbReference>
<protein>
    <recommendedName>
        <fullName evidence="1">Lactate utilization protein A</fullName>
    </recommendedName>
</protein>
<evidence type="ECO:0000256" key="1">
    <source>
        <dbReference type="HAMAP-Rule" id="MF_02105"/>
    </source>
</evidence>
<evidence type="ECO:0000313" key="4">
    <source>
        <dbReference type="Proteomes" id="UP000321491"/>
    </source>
</evidence>
<dbReference type="AlphaFoldDB" id="A0A511UXJ4"/>
<evidence type="ECO:0000259" key="2">
    <source>
        <dbReference type="Pfam" id="PF02754"/>
    </source>
</evidence>
<dbReference type="PANTHER" id="PTHR30296:SF0">
    <property type="entry name" value="LACTATE UTILIZATION PROTEIN A"/>
    <property type="match status" value="1"/>
</dbReference>
<feature type="domain" description="Cysteine-rich" evidence="2">
    <location>
        <begin position="3"/>
        <end position="84"/>
    </location>
</feature>
<evidence type="ECO:0000313" key="3">
    <source>
        <dbReference type="EMBL" id="GEN31334.1"/>
    </source>
</evidence>
<comment type="similarity">
    <text evidence="1">Belongs to the LutA/YkgE family.</text>
</comment>
<gene>
    <name evidence="1 3" type="primary">lutA</name>
    <name evidence="3" type="ORF">CQU01_15720</name>
</gene>
<comment type="function">
    <text evidence="1">Is involved in L-lactate degradation and allows cells to grow with lactate as the sole carbon source.</text>
</comment>
<reference evidence="3 4" key="1">
    <citation type="submission" date="2019-07" db="EMBL/GenBank/DDBJ databases">
        <title>Whole genome shotgun sequence of Cerasibacillus quisquiliarum NBRC 102429.</title>
        <authorList>
            <person name="Hosoyama A."/>
            <person name="Uohara A."/>
            <person name="Ohji S."/>
            <person name="Ichikawa N."/>
        </authorList>
    </citation>
    <scope>NUCLEOTIDE SEQUENCE [LARGE SCALE GENOMIC DNA]</scope>
    <source>
        <strain evidence="3 4">NBRC 102429</strain>
    </source>
</reference>
<dbReference type="GO" id="GO:0005829">
    <property type="term" value="C:cytosol"/>
    <property type="evidence" value="ECO:0007669"/>
    <property type="project" value="TreeGrafter"/>
</dbReference>
<keyword evidence="4" id="KW-1185">Reference proteome</keyword>
<dbReference type="EMBL" id="BJXW01000014">
    <property type="protein sequence ID" value="GEN31334.1"/>
    <property type="molecule type" value="Genomic_DNA"/>
</dbReference>
<dbReference type="InterPro" id="IPR004017">
    <property type="entry name" value="Cys_rich_dom"/>
</dbReference>
<organism evidence="3 4">
    <name type="scientific">Cerasibacillus quisquiliarum</name>
    <dbReference type="NCBI Taxonomy" id="227865"/>
    <lineage>
        <taxon>Bacteria</taxon>
        <taxon>Bacillati</taxon>
        <taxon>Bacillota</taxon>
        <taxon>Bacilli</taxon>
        <taxon>Bacillales</taxon>
        <taxon>Bacillaceae</taxon>
        <taxon>Cerasibacillus</taxon>
    </lineage>
</organism>
<dbReference type="GO" id="GO:0016491">
    <property type="term" value="F:oxidoreductase activity"/>
    <property type="evidence" value="ECO:0007669"/>
    <property type="project" value="UniProtKB-ARBA"/>
</dbReference>
<dbReference type="RefSeq" id="WP_146937431.1">
    <property type="nucleotide sequence ID" value="NZ_BJXW01000014.1"/>
</dbReference>
<dbReference type="OrthoDB" id="9770306at2"/>
<dbReference type="HAMAP" id="MF_02105">
    <property type="entry name" value="LutA"/>
    <property type="match status" value="1"/>
</dbReference>